<proteinExistence type="predicted"/>
<keyword evidence="3" id="KW-1185">Reference proteome</keyword>
<comment type="caution">
    <text evidence="2">The sequence shown here is derived from an EMBL/GenBank/DDBJ whole genome shotgun (WGS) entry which is preliminary data.</text>
</comment>
<gene>
    <name evidence="2" type="ORF">RF11_09578</name>
</gene>
<evidence type="ECO:0000313" key="2">
    <source>
        <dbReference type="EMBL" id="KII62261.1"/>
    </source>
</evidence>
<dbReference type="AlphaFoldDB" id="A0A0C2MKX5"/>
<organism evidence="2 3">
    <name type="scientific">Thelohanellus kitauei</name>
    <name type="common">Myxosporean</name>
    <dbReference type="NCBI Taxonomy" id="669202"/>
    <lineage>
        <taxon>Eukaryota</taxon>
        <taxon>Metazoa</taxon>
        <taxon>Cnidaria</taxon>
        <taxon>Myxozoa</taxon>
        <taxon>Myxosporea</taxon>
        <taxon>Bivalvulida</taxon>
        <taxon>Platysporina</taxon>
        <taxon>Myxobolidae</taxon>
        <taxon>Thelohanellus</taxon>
    </lineage>
</organism>
<feature type="compositionally biased region" description="Polar residues" evidence="1">
    <location>
        <begin position="90"/>
        <end position="100"/>
    </location>
</feature>
<evidence type="ECO:0000256" key="1">
    <source>
        <dbReference type="SAM" id="MobiDB-lite"/>
    </source>
</evidence>
<sequence length="116" mass="13221">MSESISSSLYKWTGVFSKISRSQLESPLAMVFINHYDLRFYHETSIPLIQESFLSTTCASRVPPGSMHKLKVNNSWIYHIIDMGLKGTKDQVTPQPNPKNQGVCFKYREGNGYSRS</sequence>
<protein>
    <submittedName>
        <fullName evidence="2">Uncharacterized protein</fullName>
    </submittedName>
</protein>
<evidence type="ECO:0000313" key="3">
    <source>
        <dbReference type="Proteomes" id="UP000031668"/>
    </source>
</evidence>
<reference evidence="2 3" key="1">
    <citation type="journal article" date="2014" name="Genome Biol. Evol.">
        <title>The genome of the myxosporean Thelohanellus kitauei shows adaptations to nutrient acquisition within its fish host.</title>
        <authorList>
            <person name="Yang Y."/>
            <person name="Xiong J."/>
            <person name="Zhou Z."/>
            <person name="Huo F."/>
            <person name="Miao W."/>
            <person name="Ran C."/>
            <person name="Liu Y."/>
            <person name="Zhang J."/>
            <person name="Feng J."/>
            <person name="Wang M."/>
            <person name="Wang M."/>
            <person name="Wang L."/>
            <person name="Yao B."/>
        </authorList>
    </citation>
    <scope>NUCLEOTIDE SEQUENCE [LARGE SCALE GENOMIC DNA]</scope>
    <source>
        <strain evidence="2">Wuqing</strain>
    </source>
</reference>
<dbReference type="Proteomes" id="UP000031668">
    <property type="component" value="Unassembled WGS sequence"/>
</dbReference>
<accession>A0A0C2MKX5</accession>
<feature type="region of interest" description="Disordered" evidence="1">
    <location>
        <begin position="89"/>
        <end position="116"/>
    </location>
</feature>
<dbReference type="EMBL" id="JWZT01005022">
    <property type="protein sequence ID" value="KII62261.1"/>
    <property type="molecule type" value="Genomic_DNA"/>
</dbReference>
<name>A0A0C2MKX5_THEKT</name>